<dbReference type="PANTHER" id="PTHR34297:SF3">
    <property type="entry name" value="ALKALINE SHOCK PROTEIN 23"/>
    <property type="match status" value="1"/>
</dbReference>
<comment type="caution">
    <text evidence="3">The sequence shown here is derived from an EMBL/GenBank/DDBJ whole genome shotgun (WGS) entry which is preliminary data.</text>
</comment>
<sequence>MTTATQTREVSSSANTAGPGKDIEKVSGHGVTTIADIVVSKIAGIATREIDGVYDLGGQAARVVGKLRETLPGSPSLTQGVSVEVGERQAAVDIGIVAEYGVAIHDLAEGIRSNVISAVENMTGLEVTEVNVTVHDVHFADDDDADSDGTGEPRVK</sequence>
<dbReference type="AlphaFoldDB" id="A0A132PU73"/>
<reference evidence="3 4" key="1">
    <citation type="submission" date="2015-07" db="EMBL/GenBank/DDBJ databases">
        <title>A draft genome sequence of Mycobacterium wolinskyi.</title>
        <authorList>
            <person name="de Man T.J."/>
            <person name="Perry K.A."/>
            <person name="Coulliette A.D."/>
            <person name="Jensen B."/>
            <person name="Toney N.C."/>
            <person name="Limbago B.M."/>
            <person name="Noble-Wang J."/>
        </authorList>
    </citation>
    <scope>NUCLEOTIDE SEQUENCE [LARGE SCALE GENOMIC DNA]</scope>
    <source>
        <strain evidence="3 4">CDC_01</strain>
    </source>
</reference>
<keyword evidence="4" id="KW-1185">Reference proteome</keyword>
<feature type="region of interest" description="Disordered" evidence="2">
    <location>
        <begin position="1"/>
        <end position="25"/>
    </location>
</feature>
<dbReference type="PANTHER" id="PTHR34297">
    <property type="entry name" value="HYPOTHETICAL CYTOSOLIC PROTEIN-RELATED"/>
    <property type="match status" value="1"/>
</dbReference>
<dbReference type="Proteomes" id="UP000070612">
    <property type="component" value="Unassembled WGS sequence"/>
</dbReference>
<protein>
    <submittedName>
        <fullName evidence="3">Alkaline shock protein 23</fullName>
    </submittedName>
</protein>
<comment type="similarity">
    <text evidence="1">Belongs to the asp23 family.</text>
</comment>
<dbReference type="RefSeq" id="WP_067842503.1">
    <property type="nucleotide sequence ID" value="NZ_JBJZOV010000002.1"/>
</dbReference>
<feature type="compositionally biased region" description="Polar residues" evidence="2">
    <location>
        <begin position="1"/>
        <end position="16"/>
    </location>
</feature>
<dbReference type="EMBL" id="LGTW01000001">
    <property type="protein sequence ID" value="KWX25888.1"/>
    <property type="molecule type" value="Genomic_DNA"/>
</dbReference>
<accession>A0A132PU73</accession>
<dbReference type="STRING" id="59750.AWC31_33965"/>
<dbReference type="Pfam" id="PF03780">
    <property type="entry name" value="Asp23"/>
    <property type="match status" value="1"/>
</dbReference>
<gene>
    <name evidence="3" type="ORF">AFM11_00935</name>
</gene>
<dbReference type="InterPro" id="IPR005531">
    <property type="entry name" value="Asp23"/>
</dbReference>
<name>A0A132PU73_9MYCO</name>
<organism evidence="3 4">
    <name type="scientific">Mycolicibacterium wolinskyi</name>
    <dbReference type="NCBI Taxonomy" id="59750"/>
    <lineage>
        <taxon>Bacteria</taxon>
        <taxon>Bacillati</taxon>
        <taxon>Actinomycetota</taxon>
        <taxon>Actinomycetes</taxon>
        <taxon>Mycobacteriales</taxon>
        <taxon>Mycobacteriaceae</taxon>
        <taxon>Mycolicibacterium</taxon>
    </lineage>
</organism>
<evidence type="ECO:0000256" key="1">
    <source>
        <dbReference type="ARBA" id="ARBA00005721"/>
    </source>
</evidence>
<evidence type="ECO:0000256" key="2">
    <source>
        <dbReference type="SAM" id="MobiDB-lite"/>
    </source>
</evidence>
<proteinExistence type="inferred from homology"/>
<evidence type="ECO:0000313" key="3">
    <source>
        <dbReference type="EMBL" id="KWX25888.1"/>
    </source>
</evidence>
<dbReference type="PATRIC" id="fig|59750.3.peg.193"/>
<evidence type="ECO:0000313" key="4">
    <source>
        <dbReference type="Proteomes" id="UP000070612"/>
    </source>
</evidence>